<evidence type="ECO:0000256" key="1">
    <source>
        <dbReference type="SAM" id="Phobius"/>
    </source>
</evidence>
<reference evidence="2" key="1">
    <citation type="journal article" date="2014" name="Int. J. Syst. Evol. Microbiol.">
        <title>Complete genome sequence of Corynebacterium casei LMG S-19264T (=DSM 44701T), isolated from a smear-ripened cheese.</title>
        <authorList>
            <consortium name="US DOE Joint Genome Institute (JGI-PGF)"/>
            <person name="Walter F."/>
            <person name="Albersmeier A."/>
            <person name="Kalinowski J."/>
            <person name="Ruckert C."/>
        </authorList>
    </citation>
    <scope>NUCLEOTIDE SEQUENCE</scope>
    <source>
        <strain evidence="2">CGMCC 1.7081</strain>
    </source>
</reference>
<feature type="transmembrane region" description="Helical" evidence="1">
    <location>
        <begin position="21"/>
        <end position="39"/>
    </location>
</feature>
<feature type="transmembrane region" description="Helical" evidence="1">
    <location>
        <begin position="126"/>
        <end position="149"/>
    </location>
</feature>
<evidence type="ECO:0000313" key="2">
    <source>
        <dbReference type="EMBL" id="GHG82894.1"/>
    </source>
</evidence>
<reference evidence="2" key="2">
    <citation type="submission" date="2020-09" db="EMBL/GenBank/DDBJ databases">
        <authorList>
            <person name="Sun Q."/>
            <person name="Zhou Y."/>
        </authorList>
    </citation>
    <scope>NUCLEOTIDE SEQUENCE</scope>
    <source>
        <strain evidence="2">CGMCC 1.7081</strain>
    </source>
</reference>
<feature type="transmembrane region" description="Helical" evidence="1">
    <location>
        <begin position="51"/>
        <end position="71"/>
    </location>
</feature>
<proteinExistence type="predicted"/>
<keyword evidence="1" id="KW-0812">Transmembrane</keyword>
<keyword evidence="1" id="KW-0472">Membrane</keyword>
<accession>A0A8J3H5M8</accession>
<dbReference type="AlphaFoldDB" id="A0A8J3H5M8"/>
<dbReference type="RefSeq" id="WP_028092737.1">
    <property type="nucleotide sequence ID" value="NZ_BNAP01000002.1"/>
</dbReference>
<comment type="caution">
    <text evidence="2">The sequence shown here is derived from an EMBL/GenBank/DDBJ whole genome shotgun (WGS) entry which is preliminary data.</text>
</comment>
<gene>
    <name evidence="2" type="ORF">GCM10010961_07790</name>
</gene>
<feature type="transmembrane region" description="Helical" evidence="1">
    <location>
        <begin position="170"/>
        <end position="195"/>
    </location>
</feature>
<sequence>MVISIFRHAVKMIFSDMGATLRISIPMIVLLVVQVLVFAMTDSEADQNPGWAFSLDIFNLIASLWVAVAWHRYVLMEHYPQGLMPEFRSREMLVYFAKTLLLIAITVLPAGVVFALILNVGTPEPVSVAVLIVLALVLIWVTMRLSVLLPAAAIGRRLTMAAAWRATQPISLGVIGLVLLIMLTSAVLFIPVLLVSLGTSVFIGIAGAIVVQWFCTLLSLSVLTTLYGVYVEGRALD</sequence>
<keyword evidence="1" id="KW-1133">Transmembrane helix</keyword>
<feature type="transmembrane region" description="Helical" evidence="1">
    <location>
        <begin position="92"/>
        <end position="120"/>
    </location>
</feature>
<organism evidence="2 3">
    <name type="scientific">Pseudodonghicola xiamenensis</name>
    <dbReference type="NCBI Taxonomy" id="337702"/>
    <lineage>
        <taxon>Bacteria</taxon>
        <taxon>Pseudomonadati</taxon>
        <taxon>Pseudomonadota</taxon>
        <taxon>Alphaproteobacteria</taxon>
        <taxon>Rhodobacterales</taxon>
        <taxon>Paracoccaceae</taxon>
        <taxon>Pseudodonghicola</taxon>
    </lineage>
</organism>
<evidence type="ECO:0000313" key="3">
    <source>
        <dbReference type="Proteomes" id="UP000611500"/>
    </source>
</evidence>
<feature type="transmembrane region" description="Helical" evidence="1">
    <location>
        <begin position="201"/>
        <end position="230"/>
    </location>
</feature>
<dbReference type="Proteomes" id="UP000611500">
    <property type="component" value="Unassembled WGS sequence"/>
</dbReference>
<name>A0A8J3H5M8_9RHOB</name>
<protein>
    <submittedName>
        <fullName evidence="2">Uncharacterized protein</fullName>
    </submittedName>
</protein>
<keyword evidence="3" id="KW-1185">Reference proteome</keyword>
<dbReference type="EMBL" id="BNAP01000002">
    <property type="protein sequence ID" value="GHG82894.1"/>
    <property type="molecule type" value="Genomic_DNA"/>
</dbReference>